<gene>
    <name evidence="2" type="ORF">SAMN05192585_11544</name>
</gene>
<feature type="domain" description="FAD-dependent protein C-terminal" evidence="1">
    <location>
        <begin position="280"/>
        <end position="474"/>
    </location>
</feature>
<evidence type="ECO:0000313" key="2">
    <source>
        <dbReference type="EMBL" id="SDN29077.1"/>
    </source>
</evidence>
<dbReference type="PANTHER" id="PTHR42842">
    <property type="entry name" value="FAD/NAD(P)-BINDING OXIDOREDUCTASE"/>
    <property type="match status" value="1"/>
</dbReference>
<dbReference type="PIRSF" id="PIRSF038984">
    <property type="entry name" value="FAD_binding_protein"/>
    <property type="match status" value="1"/>
</dbReference>
<sequence length="529" mass="56340">MAILVPNISTGLNEPKQAAITLALKKLGLTQKDITRAYIAKSSVDARKREQIQLVYSIGIEAPNEAAILKRAGSIGAVIRIKTALSLKTGEQTLAYPPVVAGFGPAGMFAALLLARAGFHPIVLERGGSVDERVNAVNAFWQGGALDVNTNVQFGEGGAGTFSDGKLTTRINDERCDFVLDEFCRHGAPADILEKAKPHIGTDKLRGVVKSIREEIIRLGGQVLFHTCLTDITVKDGRLVSVTANHQAIPCETLLLCIGHSARDTFSMLLQKQVAMQPKAFSVGVRIEQLQQTIDEGLYGRFAGHPALPKGEYQLSHRLNGRGVYTFCMCPGGFVVPSSSEENGVVTNGMSEYLRDGINANAAVAVGVEPADFGGGILDGIAFQRQLESAAFLHGGKSYKAPAQTAGRFLNSQPGLALGRIQPSYAIGVTEADFTKIFPPFVSDMLKLGLVNFNAKLKGFASPDAVLTGVETRTSSPVRILRDNTLQSQGVQGLYPCGEGAGYAGGIVSAAVDGVRIAQAVMERFRPFE</sequence>
<dbReference type="InterPro" id="IPR028348">
    <property type="entry name" value="FAD-binding_protein"/>
</dbReference>
<evidence type="ECO:0000313" key="3">
    <source>
        <dbReference type="Proteomes" id="UP000199182"/>
    </source>
</evidence>
<organism evidence="2 3">
    <name type="scientific">Acetanaerobacterium elongatum</name>
    <dbReference type="NCBI Taxonomy" id="258515"/>
    <lineage>
        <taxon>Bacteria</taxon>
        <taxon>Bacillati</taxon>
        <taxon>Bacillota</taxon>
        <taxon>Clostridia</taxon>
        <taxon>Eubacteriales</taxon>
        <taxon>Oscillospiraceae</taxon>
        <taxon>Acetanaerobacterium</taxon>
    </lineage>
</organism>
<dbReference type="InterPro" id="IPR049516">
    <property type="entry name" value="FAD-depend_C"/>
</dbReference>
<dbReference type="EMBL" id="FNID01000015">
    <property type="protein sequence ID" value="SDN29077.1"/>
    <property type="molecule type" value="Genomic_DNA"/>
</dbReference>
<keyword evidence="3" id="KW-1185">Reference proteome</keyword>
<dbReference type="Gene3D" id="3.30.70.2700">
    <property type="match status" value="1"/>
</dbReference>
<dbReference type="OrthoDB" id="9772594at2"/>
<accession>A0A1H0A6M5</accession>
<dbReference type="Proteomes" id="UP000199182">
    <property type="component" value="Unassembled WGS sequence"/>
</dbReference>
<dbReference type="InterPro" id="IPR036188">
    <property type="entry name" value="FAD/NAD-bd_sf"/>
</dbReference>
<protein>
    <recommendedName>
        <fullName evidence="1">FAD-dependent protein C-terminal domain-containing protein</fullName>
    </recommendedName>
</protein>
<reference evidence="2 3" key="1">
    <citation type="submission" date="2016-10" db="EMBL/GenBank/DDBJ databases">
        <authorList>
            <person name="de Groot N.N."/>
        </authorList>
    </citation>
    <scope>NUCLEOTIDE SEQUENCE [LARGE SCALE GENOMIC DNA]</scope>
    <source>
        <strain evidence="2 3">CGMCC 1.5012</strain>
    </source>
</reference>
<dbReference type="RefSeq" id="WP_092639969.1">
    <property type="nucleotide sequence ID" value="NZ_FNID01000015.1"/>
</dbReference>
<dbReference type="Gene3D" id="3.50.50.60">
    <property type="entry name" value="FAD/NAD(P)-binding domain"/>
    <property type="match status" value="2"/>
</dbReference>
<dbReference type="AlphaFoldDB" id="A0A1H0A6M5"/>
<dbReference type="Pfam" id="PF21688">
    <property type="entry name" value="FAD-depend_C"/>
    <property type="match status" value="1"/>
</dbReference>
<proteinExistence type="predicted"/>
<dbReference type="SUPFAM" id="SSF51905">
    <property type="entry name" value="FAD/NAD(P)-binding domain"/>
    <property type="match status" value="1"/>
</dbReference>
<evidence type="ECO:0000259" key="1">
    <source>
        <dbReference type="Pfam" id="PF21688"/>
    </source>
</evidence>
<dbReference type="PANTHER" id="PTHR42842:SF3">
    <property type="entry name" value="FAD_NAD(P)-BINDING OXIDOREDUCTASE FAMILY PROTEIN"/>
    <property type="match status" value="1"/>
</dbReference>
<name>A0A1H0A6M5_9FIRM</name>
<dbReference type="STRING" id="258515.SAMN05192585_11544"/>